<sequence>MGHMSEDRKKERVASTAWWPQWKQELNEYINTCERCQKANRKHGKKYGLLKHREEPKHPWETINMDWVKPTTHKQMVLLKGQSKQWRTSLEDSVHMEWNTKTMKGTLLLAIQLANNTSLHLTTSKSPSLAEKGWNSLLPVDHLKKNPLTIHPTPKDFHYMWKKAFDPAARCIAQEKEYNTKRYYKTHKEPYFKEGNQVLVSTLNFDNLKVPKKMRDTFVGPFTIIILIRKNAAEVQLTEYFFRKHPVFLKQKPYSQDIVEVEDSPGPVKKIIKARKIRLDGKYCRQYLIRFKSQTAYEDKWLAEDAIPYGDLHLRRLRTSRSDKKSHK</sequence>
<dbReference type="AlphaFoldDB" id="A0A9Q3D243"/>
<dbReference type="InterPro" id="IPR050951">
    <property type="entry name" value="Retrovirus_Pol_polyprotein"/>
</dbReference>
<name>A0A9Q3D243_9BASI</name>
<dbReference type="EMBL" id="AVOT02011648">
    <property type="protein sequence ID" value="MBW0492561.1"/>
    <property type="molecule type" value="Genomic_DNA"/>
</dbReference>
<feature type="domain" description="Integrase zinc-binding" evidence="1">
    <location>
        <begin position="2"/>
        <end position="41"/>
    </location>
</feature>
<accession>A0A9Q3D243</accession>
<evidence type="ECO:0000259" key="1">
    <source>
        <dbReference type="Pfam" id="PF17921"/>
    </source>
</evidence>
<evidence type="ECO:0000313" key="3">
    <source>
        <dbReference type="Proteomes" id="UP000765509"/>
    </source>
</evidence>
<dbReference type="InterPro" id="IPR041588">
    <property type="entry name" value="Integrase_H2C2"/>
</dbReference>
<reference evidence="2" key="1">
    <citation type="submission" date="2021-03" db="EMBL/GenBank/DDBJ databases">
        <title>Draft genome sequence of rust myrtle Austropuccinia psidii MF-1, a brazilian biotype.</title>
        <authorList>
            <person name="Quecine M.C."/>
            <person name="Pachon D.M.R."/>
            <person name="Bonatelli M.L."/>
            <person name="Correr F.H."/>
            <person name="Franceschini L.M."/>
            <person name="Leite T.F."/>
            <person name="Margarido G.R.A."/>
            <person name="Almeida C.A."/>
            <person name="Ferrarezi J.A."/>
            <person name="Labate C.A."/>
        </authorList>
    </citation>
    <scope>NUCLEOTIDE SEQUENCE</scope>
    <source>
        <strain evidence="2">MF-1</strain>
    </source>
</reference>
<proteinExistence type="predicted"/>
<dbReference type="Pfam" id="PF17921">
    <property type="entry name" value="Integrase_H2C2"/>
    <property type="match status" value="1"/>
</dbReference>
<organism evidence="2 3">
    <name type="scientific">Austropuccinia psidii MF-1</name>
    <dbReference type="NCBI Taxonomy" id="1389203"/>
    <lineage>
        <taxon>Eukaryota</taxon>
        <taxon>Fungi</taxon>
        <taxon>Dikarya</taxon>
        <taxon>Basidiomycota</taxon>
        <taxon>Pucciniomycotina</taxon>
        <taxon>Pucciniomycetes</taxon>
        <taxon>Pucciniales</taxon>
        <taxon>Sphaerophragmiaceae</taxon>
        <taxon>Austropuccinia</taxon>
    </lineage>
</organism>
<dbReference type="PANTHER" id="PTHR37984:SF15">
    <property type="entry name" value="INTEGRASE CATALYTIC DOMAIN-CONTAINING PROTEIN"/>
    <property type="match status" value="1"/>
</dbReference>
<evidence type="ECO:0000313" key="2">
    <source>
        <dbReference type="EMBL" id="MBW0492561.1"/>
    </source>
</evidence>
<comment type="caution">
    <text evidence="2">The sequence shown here is derived from an EMBL/GenBank/DDBJ whole genome shotgun (WGS) entry which is preliminary data.</text>
</comment>
<dbReference type="Gene3D" id="1.10.340.70">
    <property type="match status" value="1"/>
</dbReference>
<protein>
    <recommendedName>
        <fullName evidence="1">Integrase zinc-binding domain-containing protein</fullName>
    </recommendedName>
</protein>
<gene>
    <name evidence="2" type="ORF">O181_032276</name>
</gene>
<dbReference type="PANTHER" id="PTHR37984">
    <property type="entry name" value="PROTEIN CBG26694"/>
    <property type="match status" value="1"/>
</dbReference>
<keyword evidence="3" id="KW-1185">Reference proteome</keyword>
<dbReference type="OrthoDB" id="2595244at2759"/>
<dbReference type="Proteomes" id="UP000765509">
    <property type="component" value="Unassembled WGS sequence"/>
</dbReference>